<dbReference type="AlphaFoldDB" id="A0A3G3K469"/>
<dbReference type="PANTHER" id="PTHR43280">
    <property type="entry name" value="ARAC-FAMILY TRANSCRIPTIONAL REGULATOR"/>
    <property type="match status" value="1"/>
</dbReference>
<dbReference type="InterPro" id="IPR009057">
    <property type="entry name" value="Homeodomain-like_sf"/>
</dbReference>
<dbReference type="InterPro" id="IPR018062">
    <property type="entry name" value="HTH_AraC-typ_CS"/>
</dbReference>
<dbReference type="PANTHER" id="PTHR43280:SF2">
    <property type="entry name" value="HTH-TYPE TRANSCRIPTIONAL REGULATOR EXSA"/>
    <property type="match status" value="1"/>
</dbReference>
<dbReference type="Gene3D" id="1.10.10.60">
    <property type="entry name" value="Homeodomain-like"/>
    <property type="match status" value="2"/>
</dbReference>
<feature type="domain" description="HTH araC/xylS-type" evidence="5">
    <location>
        <begin position="423"/>
        <end position="521"/>
    </location>
</feature>
<dbReference type="PROSITE" id="PS01124">
    <property type="entry name" value="HTH_ARAC_FAMILY_2"/>
    <property type="match status" value="1"/>
</dbReference>
<organism evidence="7 8">
    <name type="scientific">Cohnella candidum</name>
    <dbReference type="NCBI Taxonomy" id="2674991"/>
    <lineage>
        <taxon>Bacteria</taxon>
        <taxon>Bacillati</taxon>
        <taxon>Bacillota</taxon>
        <taxon>Bacilli</taxon>
        <taxon>Bacillales</taxon>
        <taxon>Paenibacillaceae</taxon>
        <taxon>Cohnella</taxon>
    </lineage>
</organism>
<dbReference type="RefSeq" id="WP_123043387.1">
    <property type="nucleotide sequence ID" value="NZ_CP033433.1"/>
</dbReference>
<evidence type="ECO:0000313" key="8">
    <source>
        <dbReference type="Proteomes" id="UP000269097"/>
    </source>
</evidence>
<dbReference type="GO" id="GO:0000160">
    <property type="term" value="P:phosphorelay signal transduction system"/>
    <property type="evidence" value="ECO:0007669"/>
    <property type="project" value="InterPro"/>
</dbReference>
<dbReference type="Pfam" id="PF12833">
    <property type="entry name" value="HTH_18"/>
    <property type="match status" value="1"/>
</dbReference>
<gene>
    <name evidence="7" type="ORF">EAV92_23845</name>
</gene>
<dbReference type="SUPFAM" id="SSF52172">
    <property type="entry name" value="CheY-like"/>
    <property type="match status" value="1"/>
</dbReference>
<keyword evidence="2" id="KW-0238">DNA-binding</keyword>
<dbReference type="InterPro" id="IPR001789">
    <property type="entry name" value="Sig_transdc_resp-reg_receiver"/>
</dbReference>
<dbReference type="InterPro" id="IPR018060">
    <property type="entry name" value="HTH_AraC"/>
</dbReference>
<dbReference type="Gene3D" id="3.40.50.2300">
    <property type="match status" value="1"/>
</dbReference>
<sequence>MNMLLVDDEVHALEGLRDALDWDGLGISSVFTANNIRQAKEVFENESVDIMICDIEMPEGSGLELLAWVKEFHPRVETIILTCHAEFTYAKRAIQLGGLEYLLKPVPYDELSEAVGKAKDLLLDKQVRESHHKNSELWEKNKPLVMERFWHDVLHGSIPPESRALEEAAASRNIVLPDSEQYVPVLVGLQREVDGGSAEHKLKEAAASYVSERFVEVFSVAHDAKSLVIINPLQRDVPYDPESLRSACKGFIAYCRETCDWDLSCYVGQAGPMTDLHESFERLKQGMKSNVAMLNKVFMPGETAASNRTVQLPDGRLWKVMLQEGKTQLLLQDSESFLHRLVDEKALDSDMLHRFYHHFLEALYLSLNEKGIHAEELYRDKTSVDITARSTSSLEDMKRWLRHVTEKAETYLNVEQKPEMVIERIKTHIRNHLDKELTRNDIAQHVFLNPDYISRLFRKKTGLSLTEYTAQLRVEIAKDLLQKTDMSVQSIAARVGYTNFSYFSKMFKQATDMNPVDYRRSHADPQNRRSD</sequence>
<dbReference type="SMART" id="SM00448">
    <property type="entry name" value="REC"/>
    <property type="match status" value="1"/>
</dbReference>
<evidence type="ECO:0000256" key="4">
    <source>
        <dbReference type="PROSITE-ProRule" id="PRU00169"/>
    </source>
</evidence>
<dbReference type="Proteomes" id="UP000269097">
    <property type="component" value="Chromosome"/>
</dbReference>
<keyword evidence="4" id="KW-0597">Phosphoprotein</keyword>
<dbReference type="PROSITE" id="PS00041">
    <property type="entry name" value="HTH_ARAC_FAMILY_1"/>
    <property type="match status" value="1"/>
</dbReference>
<reference evidence="7 8" key="1">
    <citation type="submission" date="2018-10" db="EMBL/GenBank/DDBJ databases">
        <title>Genome Sequence of Cohnella sp.</title>
        <authorList>
            <person name="Srinivasan S."/>
            <person name="Kim M.K."/>
        </authorList>
    </citation>
    <scope>NUCLEOTIDE SEQUENCE [LARGE SCALE GENOMIC DNA]</scope>
    <source>
        <strain evidence="7 8">18JY8-7</strain>
    </source>
</reference>
<evidence type="ECO:0000256" key="3">
    <source>
        <dbReference type="ARBA" id="ARBA00023163"/>
    </source>
</evidence>
<dbReference type="PROSITE" id="PS50110">
    <property type="entry name" value="RESPONSE_REGULATORY"/>
    <property type="match status" value="1"/>
</dbReference>
<name>A0A3G3K469_9BACL</name>
<dbReference type="SUPFAM" id="SSF46689">
    <property type="entry name" value="Homeodomain-like"/>
    <property type="match status" value="2"/>
</dbReference>
<dbReference type="InterPro" id="IPR011006">
    <property type="entry name" value="CheY-like_superfamily"/>
</dbReference>
<keyword evidence="3" id="KW-0804">Transcription</keyword>
<dbReference type="CDD" id="cd17536">
    <property type="entry name" value="REC_YesN-like"/>
    <property type="match status" value="1"/>
</dbReference>
<dbReference type="EMBL" id="CP033433">
    <property type="protein sequence ID" value="AYQ75306.1"/>
    <property type="molecule type" value="Genomic_DNA"/>
</dbReference>
<protein>
    <submittedName>
        <fullName evidence="7">Response regulator</fullName>
    </submittedName>
</protein>
<feature type="domain" description="Response regulatory" evidence="6">
    <location>
        <begin position="2"/>
        <end position="119"/>
    </location>
</feature>
<keyword evidence="1" id="KW-0805">Transcription regulation</keyword>
<dbReference type="KEGG" id="coh:EAV92_23845"/>
<dbReference type="SMART" id="SM00342">
    <property type="entry name" value="HTH_ARAC"/>
    <property type="match status" value="1"/>
</dbReference>
<evidence type="ECO:0000259" key="5">
    <source>
        <dbReference type="PROSITE" id="PS01124"/>
    </source>
</evidence>
<keyword evidence="8" id="KW-1185">Reference proteome</keyword>
<dbReference type="Pfam" id="PF00072">
    <property type="entry name" value="Response_reg"/>
    <property type="match status" value="1"/>
</dbReference>
<evidence type="ECO:0000259" key="6">
    <source>
        <dbReference type="PROSITE" id="PS50110"/>
    </source>
</evidence>
<dbReference type="GO" id="GO:0003700">
    <property type="term" value="F:DNA-binding transcription factor activity"/>
    <property type="evidence" value="ECO:0007669"/>
    <property type="project" value="InterPro"/>
</dbReference>
<evidence type="ECO:0000256" key="1">
    <source>
        <dbReference type="ARBA" id="ARBA00023015"/>
    </source>
</evidence>
<proteinExistence type="predicted"/>
<dbReference type="GO" id="GO:0043565">
    <property type="term" value="F:sequence-specific DNA binding"/>
    <property type="evidence" value="ECO:0007669"/>
    <property type="project" value="InterPro"/>
</dbReference>
<accession>A0A3G3K469</accession>
<evidence type="ECO:0000256" key="2">
    <source>
        <dbReference type="ARBA" id="ARBA00023125"/>
    </source>
</evidence>
<evidence type="ECO:0000313" key="7">
    <source>
        <dbReference type="EMBL" id="AYQ75306.1"/>
    </source>
</evidence>
<feature type="modified residue" description="4-aspartylphosphate" evidence="4">
    <location>
        <position position="54"/>
    </location>
</feature>